<dbReference type="Proteomes" id="UP000225277">
    <property type="component" value="Unassembled WGS sequence"/>
</dbReference>
<dbReference type="PROSITE" id="PS50850">
    <property type="entry name" value="MFS"/>
    <property type="match status" value="1"/>
</dbReference>
<feature type="transmembrane region" description="Helical" evidence="6">
    <location>
        <begin position="208"/>
        <end position="227"/>
    </location>
</feature>
<keyword evidence="5 6" id="KW-0472">Membrane</keyword>
<keyword evidence="4 6" id="KW-1133">Transmembrane helix</keyword>
<dbReference type="SUPFAM" id="SSF103473">
    <property type="entry name" value="MFS general substrate transporter"/>
    <property type="match status" value="1"/>
</dbReference>
<dbReference type="Gene3D" id="1.20.1250.20">
    <property type="entry name" value="MFS general substrate transporter like domains"/>
    <property type="match status" value="1"/>
</dbReference>
<feature type="transmembrane region" description="Helical" evidence="6">
    <location>
        <begin position="471"/>
        <end position="490"/>
    </location>
</feature>
<dbReference type="InterPro" id="IPR011701">
    <property type="entry name" value="MFS"/>
</dbReference>
<evidence type="ECO:0000256" key="2">
    <source>
        <dbReference type="ARBA" id="ARBA00022448"/>
    </source>
</evidence>
<evidence type="ECO:0000256" key="4">
    <source>
        <dbReference type="ARBA" id="ARBA00022989"/>
    </source>
</evidence>
<protein>
    <submittedName>
        <fullName evidence="8">Related to putative tartrate transporter</fullName>
    </submittedName>
</protein>
<dbReference type="PANTHER" id="PTHR43791">
    <property type="entry name" value="PERMEASE-RELATED"/>
    <property type="match status" value="1"/>
</dbReference>
<evidence type="ECO:0000256" key="5">
    <source>
        <dbReference type="ARBA" id="ARBA00023136"/>
    </source>
</evidence>
<feature type="transmembrane region" description="Helical" evidence="6">
    <location>
        <begin position="239"/>
        <end position="261"/>
    </location>
</feature>
<feature type="transmembrane region" description="Helical" evidence="6">
    <location>
        <begin position="352"/>
        <end position="372"/>
    </location>
</feature>
<evidence type="ECO:0000256" key="3">
    <source>
        <dbReference type="ARBA" id="ARBA00022692"/>
    </source>
</evidence>
<dbReference type="RefSeq" id="XP_023627549.1">
    <property type="nucleotide sequence ID" value="XM_023771781.1"/>
</dbReference>
<organism evidence="8 9">
    <name type="scientific">Ramularia collo-cygni</name>
    <dbReference type="NCBI Taxonomy" id="112498"/>
    <lineage>
        <taxon>Eukaryota</taxon>
        <taxon>Fungi</taxon>
        <taxon>Dikarya</taxon>
        <taxon>Ascomycota</taxon>
        <taxon>Pezizomycotina</taxon>
        <taxon>Dothideomycetes</taxon>
        <taxon>Dothideomycetidae</taxon>
        <taxon>Mycosphaerellales</taxon>
        <taxon>Mycosphaerellaceae</taxon>
        <taxon>Ramularia</taxon>
    </lineage>
</organism>
<dbReference type="GeneID" id="35601653"/>
<name>A0A2D3V5D3_9PEZI</name>
<feature type="transmembrane region" description="Helical" evidence="6">
    <location>
        <begin position="439"/>
        <end position="459"/>
    </location>
</feature>
<evidence type="ECO:0000259" key="7">
    <source>
        <dbReference type="PROSITE" id="PS50850"/>
    </source>
</evidence>
<dbReference type="FunFam" id="1.20.1250.20:FF:000034">
    <property type="entry name" value="MFS general substrate transporter"/>
    <property type="match status" value="1"/>
</dbReference>
<evidence type="ECO:0000313" key="9">
    <source>
        <dbReference type="Proteomes" id="UP000225277"/>
    </source>
</evidence>
<dbReference type="GO" id="GO:0016020">
    <property type="term" value="C:membrane"/>
    <property type="evidence" value="ECO:0007669"/>
    <property type="project" value="UniProtKB-SubCell"/>
</dbReference>
<keyword evidence="9" id="KW-1185">Reference proteome</keyword>
<keyword evidence="3 6" id="KW-0812">Transmembrane</keyword>
<feature type="transmembrane region" description="Helical" evidence="6">
    <location>
        <begin position="313"/>
        <end position="332"/>
    </location>
</feature>
<dbReference type="PANTHER" id="PTHR43791:SF18">
    <property type="entry name" value="NICOTINIC ACID TRANSPORTER TNA1, PUTATIVE (AFU_ORTHOLOGUE AFUA_3G03820)-RELATED"/>
    <property type="match status" value="1"/>
</dbReference>
<accession>A0A2D3V5D3</accession>
<feature type="transmembrane region" description="Helical" evidence="6">
    <location>
        <begin position="176"/>
        <end position="196"/>
    </location>
</feature>
<dbReference type="GO" id="GO:0022857">
    <property type="term" value="F:transmembrane transporter activity"/>
    <property type="evidence" value="ECO:0007669"/>
    <property type="project" value="InterPro"/>
</dbReference>
<feature type="transmembrane region" description="Helical" evidence="6">
    <location>
        <begin position="145"/>
        <end position="164"/>
    </location>
</feature>
<dbReference type="AlphaFoldDB" id="A0A2D3V5D3"/>
<feature type="transmembrane region" description="Helical" evidence="6">
    <location>
        <begin position="406"/>
        <end position="427"/>
    </location>
</feature>
<comment type="subcellular location">
    <subcellularLocation>
        <location evidence="1">Membrane</location>
        <topology evidence="1">Multi-pass membrane protein</topology>
    </subcellularLocation>
</comment>
<dbReference type="InterPro" id="IPR036259">
    <property type="entry name" value="MFS_trans_sf"/>
</dbReference>
<dbReference type="Pfam" id="PF07690">
    <property type="entry name" value="MFS_1"/>
    <property type="match status" value="1"/>
</dbReference>
<evidence type="ECO:0000256" key="1">
    <source>
        <dbReference type="ARBA" id="ARBA00004141"/>
    </source>
</evidence>
<evidence type="ECO:0000256" key="6">
    <source>
        <dbReference type="SAM" id="Phobius"/>
    </source>
</evidence>
<keyword evidence="2" id="KW-0813">Transport</keyword>
<dbReference type="FunFam" id="1.20.1250.20:FF:000013">
    <property type="entry name" value="MFS general substrate transporter"/>
    <property type="match status" value="1"/>
</dbReference>
<feature type="domain" description="Major facilitator superfamily (MFS) profile" evidence="7">
    <location>
        <begin position="80"/>
        <end position="499"/>
    </location>
</feature>
<feature type="transmembrane region" description="Helical" evidence="6">
    <location>
        <begin position="381"/>
        <end position="400"/>
    </location>
</feature>
<dbReference type="OrthoDB" id="2962993at2759"/>
<proteinExistence type="predicted"/>
<dbReference type="EMBL" id="FJUY01000009">
    <property type="protein sequence ID" value="CZT20660.1"/>
    <property type="molecule type" value="Genomic_DNA"/>
</dbReference>
<dbReference type="InterPro" id="IPR020846">
    <property type="entry name" value="MFS_dom"/>
</dbReference>
<sequence length="530" mass="58746">MAHHSNFRFRQESAVTDASTISETYKGTSTHNHQASSIKGSSEKESVSYVDRVITREDVSLASFAHLDARKINRRIDLRIVPMVTILYLLSFLDRGNIGNAKIEGMYEDLRLTDAKYKLCLTVFFFTYALVEVPSNMMLKKFRPSVWLPTIMVAWGTVMTLMGLVQNFHGLLSARIFLGITEGGLAPGITFFLTCWYPRYEVQTRNALYFSAACVAGAFSGLLAYGISFMDGVGDLAGWRWIFILEGLATVVVAVSAYFLLFDYPDTASFLSPEERAFVAYRLKYDGQDETGVRVPQCDTRDKRFIKEAFCDWQVYTAILANFGLVVPLYGVSLSMPTIIKDMGYVSTTAQLMTVPVYSTAAVITVSFALGADRLRMRSPFLFTAYFLELLGFALCVTGGPAHRTYGGLFLVCCGAYAGTPCVVTMLTNNLAGSYKRAVGVGILVSFAAMGGAMASNFYRKTDAPEFILGHALNIGFVCLGLISTCFWVWNYRRINKQRAVSIAAGDHLMFTPEELSVQGDRAVTFRYTT</sequence>
<gene>
    <name evidence="8" type="ORF">RCC_06518</name>
</gene>
<reference evidence="8 9" key="1">
    <citation type="submission" date="2016-03" db="EMBL/GenBank/DDBJ databases">
        <authorList>
            <person name="Ploux O."/>
        </authorList>
    </citation>
    <scope>NUCLEOTIDE SEQUENCE [LARGE SCALE GENOMIC DNA]</scope>
    <source>
        <strain evidence="8 9">URUG2</strain>
    </source>
</reference>
<evidence type="ECO:0000313" key="8">
    <source>
        <dbReference type="EMBL" id="CZT20660.1"/>
    </source>
</evidence>